<dbReference type="Pfam" id="PF01370">
    <property type="entry name" value="Epimerase"/>
    <property type="match status" value="1"/>
</dbReference>
<sequence>MAPTKLLITGVTGYIGGSILFHVLSSIQSRSCDPSLKDIEISVLTRDDPRATYFSSTLNLTVHKISSLDDTTAITSAASQNDIVIGCTLGYHLASAQAILRGLAQRAAQQTPEPRGVYYIHTDGASNFADNPPGESTPTSTSKPRTFSDRDPTIYSYLLARDKAHPYIQRTVALSVIQTGLELNVPTTIITSPTIYGLGTGHFNRLSHQYPIQIRSALRDGYASYIGDGTAQWDYVHIADLAVLYELVLADFASGRRALPTGQSGIMFAGTGRFRWREVAEGIARAGVALGGLRDGEARSISAEEAGGKWGGMAPQDVVVGFASDARFESEVAREVLGWRPERTREDWEGTFVVEVGEVVSEQQGR</sequence>
<evidence type="ECO:0000313" key="4">
    <source>
        <dbReference type="Proteomes" id="UP001345013"/>
    </source>
</evidence>
<dbReference type="Gene3D" id="3.40.50.720">
    <property type="entry name" value="NAD(P)-binding Rossmann-like Domain"/>
    <property type="match status" value="1"/>
</dbReference>
<accession>A0ABR0K0M3</accession>
<feature type="region of interest" description="Disordered" evidence="1">
    <location>
        <begin position="123"/>
        <end position="146"/>
    </location>
</feature>
<keyword evidence="4" id="KW-1185">Reference proteome</keyword>
<feature type="domain" description="NAD-dependent epimerase/dehydratase" evidence="2">
    <location>
        <begin position="182"/>
        <end position="255"/>
    </location>
</feature>
<dbReference type="InterPro" id="IPR001509">
    <property type="entry name" value="Epimerase_deHydtase"/>
</dbReference>
<evidence type="ECO:0000313" key="3">
    <source>
        <dbReference type="EMBL" id="KAK5079885.1"/>
    </source>
</evidence>
<comment type="caution">
    <text evidence="3">The sequence shown here is derived from an EMBL/GenBank/DDBJ whole genome shotgun (WGS) entry which is preliminary data.</text>
</comment>
<gene>
    <name evidence="3" type="ORF">LTR24_008857</name>
</gene>
<protein>
    <recommendedName>
        <fullName evidence="2">NAD-dependent epimerase/dehydratase domain-containing protein</fullName>
    </recommendedName>
</protein>
<dbReference type="InterPro" id="IPR036291">
    <property type="entry name" value="NAD(P)-bd_dom_sf"/>
</dbReference>
<dbReference type="InterPro" id="IPR051783">
    <property type="entry name" value="NAD(P)-dependent_oxidoreduct"/>
</dbReference>
<dbReference type="EMBL" id="JAVRRG010000166">
    <property type="protein sequence ID" value="KAK5079885.1"/>
    <property type="molecule type" value="Genomic_DNA"/>
</dbReference>
<dbReference type="Proteomes" id="UP001345013">
    <property type="component" value="Unassembled WGS sequence"/>
</dbReference>
<dbReference type="PANTHER" id="PTHR48079">
    <property type="entry name" value="PROTEIN YEEZ"/>
    <property type="match status" value="1"/>
</dbReference>
<organism evidence="3 4">
    <name type="scientific">Lithohypha guttulata</name>
    <dbReference type="NCBI Taxonomy" id="1690604"/>
    <lineage>
        <taxon>Eukaryota</taxon>
        <taxon>Fungi</taxon>
        <taxon>Dikarya</taxon>
        <taxon>Ascomycota</taxon>
        <taxon>Pezizomycotina</taxon>
        <taxon>Eurotiomycetes</taxon>
        <taxon>Chaetothyriomycetidae</taxon>
        <taxon>Chaetothyriales</taxon>
        <taxon>Trichomeriaceae</taxon>
        <taxon>Lithohypha</taxon>
    </lineage>
</organism>
<dbReference type="PANTHER" id="PTHR48079:SF6">
    <property type="entry name" value="NAD(P)-BINDING DOMAIN-CONTAINING PROTEIN-RELATED"/>
    <property type="match status" value="1"/>
</dbReference>
<proteinExistence type="predicted"/>
<reference evidence="3 4" key="1">
    <citation type="submission" date="2023-08" db="EMBL/GenBank/DDBJ databases">
        <title>Black Yeasts Isolated from many extreme environments.</title>
        <authorList>
            <person name="Coleine C."/>
            <person name="Stajich J.E."/>
            <person name="Selbmann L."/>
        </authorList>
    </citation>
    <scope>NUCLEOTIDE SEQUENCE [LARGE SCALE GENOMIC DNA]</scope>
    <source>
        <strain evidence="3 4">CCFEE 5885</strain>
    </source>
</reference>
<evidence type="ECO:0000259" key="2">
    <source>
        <dbReference type="Pfam" id="PF01370"/>
    </source>
</evidence>
<evidence type="ECO:0000256" key="1">
    <source>
        <dbReference type="SAM" id="MobiDB-lite"/>
    </source>
</evidence>
<dbReference type="SUPFAM" id="SSF51735">
    <property type="entry name" value="NAD(P)-binding Rossmann-fold domains"/>
    <property type="match status" value="1"/>
</dbReference>
<name>A0ABR0K0M3_9EURO</name>
<feature type="compositionally biased region" description="Polar residues" evidence="1">
    <location>
        <begin position="124"/>
        <end position="145"/>
    </location>
</feature>